<evidence type="ECO:0000313" key="2">
    <source>
        <dbReference type="EMBL" id="GAG31494.1"/>
    </source>
</evidence>
<reference evidence="2" key="1">
    <citation type="journal article" date="2014" name="Front. Microbiol.">
        <title>High frequency of phylogenetically diverse reductive dehalogenase-homologous genes in deep subseafloor sedimentary metagenomes.</title>
        <authorList>
            <person name="Kawai M."/>
            <person name="Futagami T."/>
            <person name="Toyoda A."/>
            <person name="Takaki Y."/>
            <person name="Nishi S."/>
            <person name="Hori S."/>
            <person name="Arai W."/>
            <person name="Tsubouchi T."/>
            <person name="Morono Y."/>
            <person name="Uchiyama I."/>
            <person name="Ito T."/>
            <person name="Fujiyama A."/>
            <person name="Inagaki F."/>
            <person name="Takami H."/>
        </authorList>
    </citation>
    <scope>NUCLEOTIDE SEQUENCE</scope>
    <source>
        <strain evidence="2">Expedition CK06-06</strain>
    </source>
</reference>
<dbReference type="Gene3D" id="3.40.50.12030">
    <property type="entry name" value="Uncharacterised protein family UPF0261, NC domain"/>
    <property type="match status" value="1"/>
</dbReference>
<dbReference type="EMBL" id="BARS01040053">
    <property type="protein sequence ID" value="GAG31494.1"/>
    <property type="molecule type" value="Genomic_DNA"/>
</dbReference>
<gene>
    <name evidence="2" type="ORF">S01H1_61110</name>
</gene>
<name>X0WKL4_9ZZZZ</name>
<organism evidence="2">
    <name type="scientific">marine sediment metagenome</name>
    <dbReference type="NCBI Taxonomy" id="412755"/>
    <lineage>
        <taxon>unclassified sequences</taxon>
        <taxon>metagenomes</taxon>
        <taxon>ecological metagenomes</taxon>
    </lineage>
</organism>
<dbReference type="InterPro" id="IPR051353">
    <property type="entry name" value="Tobamovirus_resist_UPF0261"/>
</dbReference>
<evidence type="ECO:0000259" key="1">
    <source>
        <dbReference type="Pfam" id="PF23189"/>
    </source>
</evidence>
<dbReference type="InterPro" id="IPR056778">
    <property type="entry name" value="UPF0261_C"/>
</dbReference>
<sequence length="113" mass="12672">PKFRGRKATHHNPHITCVRTSAEELENVSRIMAERLNNAKGSVAVIIPLRGFSEYDKEGSVLFDPEADRAFIDSLKSRLTANVRVVEVDAHINEPKFAEKAVAIFEEIKSKRG</sequence>
<dbReference type="PANTHER" id="PTHR31862:SF1">
    <property type="entry name" value="UPF0261 DOMAIN PROTEIN (AFU_ORTHOLOGUE AFUA_1G10120)"/>
    <property type="match status" value="1"/>
</dbReference>
<dbReference type="PANTHER" id="PTHR31862">
    <property type="entry name" value="UPF0261 DOMAIN PROTEIN (AFU_ORTHOLOGUE AFUA_1G10120)"/>
    <property type="match status" value="1"/>
</dbReference>
<dbReference type="AlphaFoldDB" id="X0WKL4"/>
<proteinExistence type="predicted"/>
<protein>
    <recommendedName>
        <fullName evidence="1">UPF0261 domain-containing protein</fullName>
    </recommendedName>
</protein>
<feature type="non-terminal residue" evidence="2">
    <location>
        <position position="1"/>
    </location>
</feature>
<feature type="domain" description="UPF0261" evidence="1">
    <location>
        <begin position="2"/>
        <end position="108"/>
    </location>
</feature>
<comment type="caution">
    <text evidence="2">The sequence shown here is derived from an EMBL/GenBank/DDBJ whole genome shotgun (WGS) entry which is preliminary data.</text>
</comment>
<accession>X0WKL4</accession>
<dbReference type="Pfam" id="PF23189">
    <property type="entry name" value="UPF0261_C"/>
    <property type="match status" value="1"/>
</dbReference>